<gene>
    <name evidence="4" type="ORF">METZ01_LOCUS483639</name>
</gene>
<accession>A0A383CGD2</accession>
<evidence type="ECO:0000256" key="1">
    <source>
        <dbReference type="SAM" id="MobiDB-lite"/>
    </source>
</evidence>
<dbReference type="GO" id="GO:0005829">
    <property type="term" value="C:cytosol"/>
    <property type="evidence" value="ECO:0007669"/>
    <property type="project" value="TreeGrafter"/>
</dbReference>
<dbReference type="GO" id="GO:0006396">
    <property type="term" value="P:RNA processing"/>
    <property type="evidence" value="ECO:0007669"/>
    <property type="project" value="InterPro"/>
</dbReference>
<dbReference type="GO" id="GO:0004654">
    <property type="term" value="F:polyribonucleotide nucleotidyltransferase activity"/>
    <property type="evidence" value="ECO:0007669"/>
    <property type="project" value="InterPro"/>
</dbReference>
<dbReference type="AlphaFoldDB" id="A0A383CGD2"/>
<dbReference type="InterPro" id="IPR027408">
    <property type="entry name" value="PNPase/RNase_PH_dom_sf"/>
</dbReference>
<dbReference type="PANTHER" id="PTHR11252:SF0">
    <property type="entry name" value="POLYRIBONUCLEOTIDE NUCLEOTIDYLTRANSFERASE 1, MITOCHONDRIAL"/>
    <property type="match status" value="1"/>
</dbReference>
<feature type="domain" description="Exoribonuclease phosphorolytic" evidence="2">
    <location>
        <begin position="23"/>
        <end position="86"/>
    </location>
</feature>
<dbReference type="InterPro" id="IPR015848">
    <property type="entry name" value="PNPase_PH_RNA-bd_bac/org-type"/>
</dbReference>
<dbReference type="EMBL" id="UINC01208308">
    <property type="protein sequence ID" value="SVE30785.1"/>
    <property type="molecule type" value="Genomic_DNA"/>
</dbReference>
<dbReference type="SUPFAM" id="SSF46915">
    <property type="entry name" value="Polynucleotide phosphorylase/guanosine pentaphosphate synthase (PNPase/GPSI), domain 3"/>
    <property type="match status" value="1"/>
</dbReference>
<evidence type="ECO:0000259" key="3">
    <source>
        <dbReference type="Pfam" id="PF03726"/>
    </source>
</evidence>
<feature type="region of interest" description="Disordered" evidence="1">
    <location>
        <begin position="108"/>
        <end position="128"/>
    </location>
</feature>
<feature type="compositionally biased region" description="Polar residues" evidence="1">
    <location>
        <begin position="110"/>
        <end position="126"/>
    </location>
</feature>
<dbReference type="Gene3D" id="3.30.230.70">
    <property type="entry name" value="GHMP Kinase, N-terminal domain"/>
    <property type="match status" value="2"/>
</dbReference>
<feature type="domain" description="Polyribonucleotide nucleotidyltransferase RNA-binding" evidence="3">
    <location>
        <begin position="120"/>
        <end position="195"/>
    </location>
</feature>
<dbReference type="GO" id="GO:0000175">
    <property type="term" value="F:3'-5'-RNA exonuclease activity"/>
    <property type="evidence" value="ECO:0007669"/>
    <property type="project" value="TreeGrafter"/>
</dbReference>
<dbReference type="SUPFAM" id="SSF55666">
    <property type="entry name" value="Ribonuclease PH domain 2-like"/>
    <property type="match status" value="1"/>
</dbReference>
<reference evidence="4" key="1">
    <citation type="submission" date="2018-05" db="EMBL/GenBank/DDBJ databases">
        <authorList>
            <person name="Lanie J.A."/>
            <person name="Ng W.-L."/>
            <person name="Kazmierczak K.M."/>
            <person name="Andrzejewski T.M."/>
            <person name="Davidsen T.M."/>
            <person name="Wayne K.J."/>
            <person name="Tettelin H."/>
            <person name="Glass J.I."/>
            <person name="Rusch D."/>
            <person name="Podicherti R."/>
            <person name="Tsui H.-C.T."/>
            <person name="Winkler M.E."/>
        </authorList>
    </citation>
    <scope>NUCLEOTIDE SEQUENCE</scope>
</reference>
<dbReference type="GO" id="GO:0003723">
    <property type="term" value="F:RNA binding"/>
    <property type="evidence" value="ECO:0007669"/>
    <property type="project" value="InterPro"/>
</dbReference>
<dbReference type="InterPro" id="IPR012162">
    <property type="entry name" value="PNPase"/>
</dbReference>
<protein>
    <submittedName>
        <fullName evidence="4">Uncharacterized protein</fullName>
    </submittedName>
</protein>
<name>A0A383CGD2_9ZZZZ</name>
<dbReference type="SUPFAM" id="SSF54211">
    <property type="entry name" value="Ribosomal protein S5 domain 2-like"/>
    <property type="match status" value="1"/>
</dbReference>
<dbReference type="InterPro" id="IPR020568">
    <property type="entry name" value="Ribosomal_Su5_D2-typ_SF"/>
</dbReference>
<proteinExistence type="predicted"/>
<dbReference type="Pfam" id="PF03725">
    <property type="entry name" value="RNase_PH_C"/>
    <property type="match status" value="1"/>
</dbReference>
<organism evidence="4">
    <name type="scientific">marine metagenome</name>
    <dbReference type="NCBI Taxonomy" id="408172"/>
    <lineage>
        <taxon>unclassified sequences</taxon>
        <taxon>metagenomes</taxon>
        <taxon>ecological metagenomes</taxon>
    </lineage>
</organism>
<dbReference type="GO" id="GO:0006402">
    <property type="term" value="P:mRNA catabolic process"/>
    <property type="evidence" value="ECO:0007669"/>
    <property type="project" value="InterPro"/>
</dbReference>
<evidence type="ECO:0000313" key="4">
    <source>
        <dbReference type="EMBL" id="SVE30785.1"/>
    </source>
</evidence>
<feature type="non-terminal residue" evidence="4">
    <location>
        <position position="1"/>
    </location>
</feature>
<sequence length="241" mass="26142">PHPALNIIGASAALAISDIPFGGPIGACVIGLINGELIVNPSYDELKTSHLELTVAGNGEATTMVEAGARFVSEDIVLEALTLAQEVNGEIANQIREIQDEIGKEKWTIPSPSDEQISTEKATRQSAGHRMKDILYDPVDKKSRNDRIKQVMQDVNSELAEEHDPHSVQETLYLIEKETVRKAILEDGHRSDGRTLTEIRDLSSEVGYVPKVHGSGLFTRGETQILGVLTLASAGEAQKLD</sequence>
<feature type="non-terminal residue" evidence="4">
    <location>
        <position position="241"/>
    </location>
</feature>
<dbReference type="InterPro" id="IPR015847">
    <property type="entry name" value="ExoRNase_PH_dom2"/>
</dbReference>
<dbReference type="InterPro" id="IPR036456">
    <property type="entry name" value="PNPase_PH_RNA-bd_sf"/>
</dbReference>
<dbReference type="PANTHER" id="PTHR11252">
    <property type="entry name" value="POLYRIBONUCLEOTIDE NUCLEOTIDYLTRANSFERASE"/>
    <property type="match status" value="1"/>
</dbReference>
<dbReference type="InterPro" id="IPR036345">
    <property type="entry name" value="ExoRNase_PH_dom2_sf"/>
</dbReference>
<dbReference type="Pfam" id="PF03726">
    <property type="entry name" value="PNPase"/>
    <property type="match status" value="1"/>
</dbReference>
<evidence type="ECO:0000259" key="2">
    <source>
        <dbReference type="Pfam" id="PF03725"/>
    </source>
</evidence>